<reference evidence="3 4" key="1">
    <citation type="submission" date="2020-07" db="EMBL/GenBank/DDBJ databases">
        <title>Description of Limosilactobacillus balticus sp. nov., Limosilactobacillus agrestis sp. nov., Limosilactobacillus albertensis sp. nov., Limosilactobacillus rudii sp. nov., Limosilactobacillus fastidiosus sp. nov., five novel Limosilactobacillus species isolated from the vertebrate gastrointestinal tract, and proposal of 6 subspecies of Limosilactobacillus reuteri adapted to the gastrointestinal tract of specific vertebrate hosts.</title>
        <authorList>
            <person name="Li F."/>
            <person name="Cheng C."/>
            <person name="Zheng J."/>
            <person name="Quevedo R.M."/>
            <person name="Li J."/>
            <person name="Roos S."/>
            <person name="Gaenzle M.G."/>
            <person name="Walter J."/>
        </authorList>
    </citation>
    <scope>NUCLEOTIDE SEQUENCE [LARGE SCALE GENOMIC DNA]</scope>
    <source>
        <strain evidence="3 4">STM2_1</strain>
    </source>
</reference>
<name>A0A7W3UKV1_9LACO</name>
<accession>A0A7W3UKV1</accession>
<proteinExistence type="predicted"/>
<keyword evidence="2" id="KW-0812">Transmembrane</keyword>
<protein>
    <submittedName>
        <fullName evidence="3">Uncharacterized protein</fullName>
    </submittedName>
</protein>
<feature type="compositionally biased region" description="Basic and acidic residues" evidence="1">
    <location>
        <begin position="106"/>
        <end position="124"/>
    </location>
</feature>
<comment type="caution">
    <text evidence="3">The sequence shown here is derived from an EMBL/GenBank/DDBJ whole genome shotgun (WGS) entry which is preliminary data.</text>
</comment>
<keyword evidence="4" id="KW-1185">Reference proteome</keyword>
<keyword evidence="2" id="KW-0472">Membrane</keyword>
<feature type="transmembrane region" description="Helical" evidence="2">
    <location>
        <begin position="187"/>
        <end position="205"/>
    </location>
</feature>
<evidence type="ECO:0000256" key="1">
    <source>
        <dbReference type="SAM" id="MobiDB-lite"/>
    </source>
</evidence>
<feature type="transmembrane region" description="Helical" evidence="2">
    <location>
        <begin position="162"/>
        <end position="181"/>
    </location>
</feature>
<dbReference type="EMBL" id="JACIVA010000037">
    <property type="protein sequence ID" value="MBB1096895.1"/>
    <property type="molecule type" value="Genomic_DNA"/>
</dbReference>
<evidence type="ECO:0000313" key="4">
    <source>
        <dbReference type="Proteomes" id="UP000517106"/>
    </source>
</evidence>
<evidence type="ECO:0000256" key="2">
    <source>
        <dbReference type="SAM" id="Phobius"/>
    </source>
</evidence>
<dbReference type="Proteomes" id="UP000517106">
    <property type="component" value="Unassembled WGS sequence"/>
</dbReference>
<feature type="region of interest" description="Disordered" evidence="1">
    <location>
        <begin position="103"/>
        <end position="128"/>
    </location>
</feature>
<dbReference type="RefSeq" id="WP_182595501.1">
    <property type="nucleotide sequence ID" value="NZ_JACIVA010000037.1"/>
</dbReference>
<gene>
    <name evidence="3" type="ORF">H5S09_02880</name>
</gene>
<sequence length="208" mass="23607">MTTIAAYYGYEEALAARKRIANSIPPEAYDAMRQAAELNQRISEILAPAQEQLSQLQELITLASKTDIKIASALNRINNEITDHPVESFVKFADAVDNFPESNFDYPDHESRKLSDGNEQRDYSAKNSSTSDNVKIFIKKQMDQFKNENSILKPEKPDIEKCFIFFKLLFHSICVLFVVLGTYDQTLAIAYIEVVIAVIDDILAFKNK</sequence>
<organism evidence="3 4">
    <name type="scientific">Limosilactobacillus rudii</name>
    <dbReference type="NCBI Taxonomy" id="2759755"/>
    <lineage>
        <taxon>Bacteria</taxon>
        <taxon>Bacillati</taxon>
        <taxon>Bacillota</taxon>
        <taxon>Bacilli</taxon>
        <taxon>Lactobacillales</taxon>
        <taxon>Lactobacillaceae</taxon>
        <taxon>Limosilactobacillus</taxon>
    </lineage>
</organism>
<dbReference type="AlphaFoldDB" id="A0A7W3UKV1"/>
<evidence type="ECO:0000313" key="3">
    <source>
        <dbReference type="EMBL" id="MBB1096895.1"/>
    </source>
</evidence>
<keyword evidence="2" id="KW-1133">Transmembrane helix</keyword>